<dbReference type="Pfam" id="PF04264">
    <property type="entry name" value="YceI"/>
    <property type="match status" value="1"/>
</dbReference>
<gene>
    <name evidence="3" type="ORF">FPQ13_07075</name>
</gene>
<dbReference type="AlphaFoldDB" id="A0A556PLR4"/>
<evidence type="ECO:0000256" key="1">
    <source>
        <dbReference type="ARBA" id="ARBA00008812"/>
    </source>
</evidence>
<feature type="domain" description="Lipid/polyisoprenoid-binding YceI-like" evidence="2">
    <location>
        <begin position="3"/>
        <end position="173"/>
    </location>
</feature>
<proteinExistence type="inferred from homology"/>
<dbReference type="SMART" id="SM00867">
    <property type="entry name" value="YceI"/>
    <property type="match status" value="1"/>
</dbReference>
<organism evidence="3 4">
    <name type="scientific">Allobacillus salarius</name>
    <dbReference type="NCBI Taxonomy" id="1955272"/>
    <lineage>
        <taxon>Bacteria</taxon>
        <taxon>Bacillati</taxon>
        <taxon>Bacillota</taxon>
        <taxon>Bacilli</taxon>
        <taxon>Bacillales</taxon>
        <taxon>Bacillaceae</taxon>
        <taxon>Allobacillus</taxon>
    </lineage>
</organism>
<dbReference type="PANTHER" id="PTHR34406">
    <property type="entry name" value="PROTEIN YCEI"/>
    <property type="match status" value="1"/>
</dbReference>
<sequence>MSNIVLDQPHSSINFQVKHMMVSKAKGEFRDFDIQVDGDINDLENLSIEAVIQTASIDTNQADRDAHLKSEDFFDVEKYPTIKFVSKSMKKVSGDTYELTGDVTMKGVTNEETFTVNFNGQGKEPMQGNTIAGFDFSGTINREAYGLSWNAALETGGVLVGKDVKVNGEIELIIK</sequence>
<reference evidence="3 4" key="1">
    <citation type="submission" date="2019-07" db="EMBL/GenBank/DDBJ databases">
        <title>Allobacillus sp. nov. SKP isolated from shrimp paste of Euphausiacea.</title>
        <authorList>
            <person name="Kanchanasin P."/>
            <person name="Tanasupawat S."/>
            <person name="Shi W."/>
            <person name="Wu L."/>
            <person name="Ma J."/>
        </authorList>
    </citation>
    <scope>NUCLEOTIDE SEQUENCE [LARGE SCALE GENOMIC DNA]</scope>
    <source>
        <strain evidence="3 4">SKP4-8</strain>
    </source>
</reference>
<accession>A0A556PLR4</accession>
<keyword evidence="4" id="KW-1185">Reference proteome</keyword>
<dbReference type="Proteomes" id="UP000316425">
    <property type="component" value="Unassembled WGS sequence"/>
</dbReference>
<dbReference type="PANTHER" id="PTHR34406:SF1">
    <property type="entry name" value="PROTEIN YCEI"/>
    <property type="match status" value="1"/>
</dbReference>
<dbReference type="SUPFAM" id="SSF101874">
    <property type="entry name" value="YceI-like"/>
    <property type="match status" value="1"/>
</dbReference>
<dbReference type="RefSeq" id="WP_144088641.1">
    <property type="nucleotide sequence ID" value="NZ_VMHE01000010.1"/>
</dbReference>
<evidence type="ECO:0000313" key="3">
    <source>
        <dbReference type="EMBL" id="TSJ65322.1"/>
    </source>
</evidence>
<dbReference type="InterPro" id="IPR036761">
    <property type="entry name" value="TTHA0802/YceI-like_sf"/>
</dbReference>
<evidence type="ECO:0000313" key="4">
    <source>
        <dbReference type="Proteomes" id="UP000316425"/>
    </source>
</evidence>
<dbReference type="OrthoDB" id="9811006at2"/>
<protein>
    <submittedName>
        <fullName evidence="3">Polyisoprenoid-binding protein</fullName>
    </submittedName>
</protein>
<dbReference type="Gene3D" id="2.40.128.110">
    <property type="entry name" value="Lipid/polyisoprenoid-binding, YceI-like"/>
    <property type="match status" value="1"/>
</dbReference>
<dbReference type="EMBL" id="VMHE01000010">
    <property type="protein sequence ID" value="TSJ65322.1"/>
    <property type="molecule type" value="Genomic_DNA"/>
</dbReference>
<name>A0A556PLR4_9BACI</name>
<comment type="caution">
    <text evidence="3">The sequence shown here is derived from an EMBL/GenBank/DDBJ whole genome shotgun (WGS) entry which is preliminary data.</text>
</comment>
<evidence type="ECO:0000259" key="2">
    <source>
        <dbReference type="SMART" id="SM00867"/>
    </source>
</evidence>
<comment type="similarity">
    <text evidence="1">Belongs to the UPF0312 family.</text>
</comment>
<dbReference type="InterPro" id="IPR007372">
    <property type="entry name" value="Lipid/polyisoprenoid-bd_YceI"/>
</dbReference>